<dbReference type="AlphaFoldDB" id="A0A8J4EV82"/>
<dbReference type="PANTHER" id="PTHR34543:SF1">
    <property type="entry name" value="PROTEIN ABA DEFICIENT 4, CHLOROPLASTIC"/>
    <property type="match status" value="1"/>
</dbReference>
<dbReference type="Proteomes" id="UP000747399">
    <property type="component" value="Unassembled WGS sequence"/>
</dbReference>
<keyword evidence="1" id="KW-1133">Transmembrane helix</keyword>
<feature type="transmembrane region" description="Helical" evidence="1">
    <location>
        <begin position="131"/>
        <end position="149"/>
    </location>
</feature>
<evidence type="ECO:0000313" key="2">
    <source>
        <dbReference type="EMBL" id="GIL48092.1"/>
    </source>
</evidence>
<keyword evidence="3" id="KW-1185">Reference proteome</keyword>
<evidence type="ECO:0000313" key="3">
    <source>
        <dbReference type="Proteomes" id="UP000747399"/>
    </source>
</evidence>
<accession>A0A8J4EV82</accession>
<protein>
    <submittedName>
        <fullName evidence="2">Uncharacterized protein</fullName>
    </submittedName>
</protein>
<feature type="transmembrane region" description="Helical" evidence="1">
    <location>
        <begin position="97"/>
        <end position="119"/>
    </location>
</feature>
<dbReference type="PANTHER" id="PTHR34543">
    <property type="entry name" value="PROTEIN ABA DEFICIENT 4, CHLOROPLASTIC"/>
    <property type="match status" value="1"/>
</dbReference>
<comment type="caution">
    <text evidence="2">The sequence shown here is derived from an EMBL/GenBank/DDBJ whole genome shotgun (WGS) entry which is preliminary data.</text>
</comment>
<keyword evidence="1" id="KW-0812">Transmembrane</keyword>
<proteinExistence type="predicted"/>
<organism evidence="2 3">
    <name type="scientific">Volvox africanus</name>
    <dbReference type="NCBI Taxonomy" id="51714"/>
    <lineage>
        <taxon>Eukaryota</taxon>
        <taxon>Viridiplantae</taxon>
        <taxon>Chlorophyta</taxon>
        <taxon>core chlorophytes</taxon>
        <taxon>Chlorophyceae</taxon>
        <taxon>CS clade</taxon>
        <taxon>Chlamydomonadales</taxon>
        <taxon>Volvocaceae</taxon>
        <taxon>Volvox</taxon>
    </lineage>
</organism>
<sequence>MNTLLQGRLGPINQQNWVPTPTTKTFILRPAGRILSAWKTPCSQGFSTSSFHGRSAACKSTEAAVAAAPTTCSIPCKSSVAAAAAIGAPAAPLLPDAVIYTVVASTAYTALCFIGMALFPRKSAGIFSSAWPFVPLVLAYLALLVLSWSPDTLQIMMPGSLKEGLSGGFNPQFFPRLEGISTLFGRVGVTASWMLHVLVINLFAGRWCLLEGLHQGIPTAHSVLLCSVFGPLGLLSHFATKALSTVMPALKQEAATVTLKSEQGTITILPYTESS</sequence>
<dbReference type="InterPro" id="IPR025461">
    <property type="entry name" value="ABA4-like"/>
</dbReference>
<keyword evidence="1" id="KW-0472">Membrane</keyword>
<dbReference type="Pfam" id="PF14108">
    <property type="entry name" value="ABA4-like"/>
    <property type="match status" value="1"/>
</dbReference>
<feature type="transmembrane region" description="Helical" evidence="1">
    <location>
        <begin position="183"/>
        <end position="204"/>
    </location>
</feature>
<dbReference type="EMBL" id="BNCO01000005">
    <property type="protein sequence ID" value="GIL48092.1"/>
    <property type="molecule type" value="Genomic_DNA"/>
</dbReference>
<evidence type="ECO:0000256" key="1">
    <source>
        <dbReference type="SAM" id="Phobius"/>
    </source>
</evidence>
<name>A0A8J4EV82_9CHLO</name>
<reference evidence="2" key="1">
    <citation type="journal article" date="2021" name="Proc. Natl. Acad. Sci. U.S.A.">
        <title>Three genomes in the algal genus Volvox reveal the fate of a haploid sex-determining region after a transition to homothallism.</title>
        <authorList>
            <person name="Yamamoto K."/>
            <person name="Hamaji T."/>
            <person name="Kawai-Toyooka H."/>
            <person name="Matsuzaki R."/>
            <person name="Takahashi F."/>
            <person name="Nishimura Y."/>
            <person name="Kawachi M."/>
            <person name="Noguchi H."/>
            <person name="Minakuchi Y."/>
            <person name="Umen J.G."/>
            <person name="Toyoda A."/>
            <person name="Nozaki H."/>
        </authorList>
    </citation>
    <scope>NUCLEOTIDE SEQUENCE</scope>
    <source>
        <strain evidence="2">NIES-3780</strain>
    </source>
</reference>
<gene>
    <name evidence="2" type="ORF">Vafri_4789</name>
</gene>